<dbReference type="InterPro" id="IPR007524">
    <property type="entry name" value="Pec_lyase_N"/>
</dbReference>
<dbReference type="Proteomes" id="UP000436088">
    <property type="component" value="Unassembled WGS sequence"/>
</dbReference>
<dbReference type="InterPro" id="IPR044559">
    <property type="entry name" value="WOX13-like"/>
</dbReference>
<dbReference type="GO" id="GO:0003700">
    <property type="term" value="F:DNA-binding transcription factor activity"/>
    <property type="evidence" value="ECO:0007669"/>
    <property type="project" value="InterPro"/>
</dbReference>
<evidence type="ECO:0000313" key="4">
    <source>
        <dbReference type="EMBL" id="KAE8695362.1"/>
    </source>
</evidence>
<feature type="region of interest" description="Disordered" evidence="2">
    <location>
        <begin position="94"/>
        <end position="116"/>
    </location>
</feature>
<feature type="compositionally biased region" description="Basic and acidic residues" evidence="2">
    <location>
        <begin position="102"/>
        <end position="113"/>
    </location>
</feature>
<reference evidence="4" key="1">
    <citation type="submission" date="2019-09" db="EMBL/GenBank/DDBJ databases">
        <title>Draft genome information of white flower Hibiscus syriacus.</title>
        <authorList>
            <person name="Kim Y.-M."/>
        </authorList>
    </citation>
    <scope>NUCLEOTIDE SEQUENCE [LARGE SCALE GENOMIC DNA]</scope>
    <source>
        <strain evidence="4">YM2019G1</strain>
    </source>
</reference>
<dbReference type="PANTHER" id="PTHR46777">
    <property type="entry name" value="WUSCHEL-RELATED HOMEOBOX 13"/>
    <property type="match status" value="1"/>
</dbReference>
<gene>
    <name evidence="4" type="ORF">F3Y22_tig00110718pilonHSYRG00090</name>
</gene>
<feature type="domain" description="Pectate lyase N-terminal" evidence="3">
    <location>
        <begin position="120"/>
        <end position="162"/>
    </location>
</feature>
<accession>A0A6A2ZW60</accession>
<organism evidence="4 5">
    <name type="scientific">Hibiscus syriacus</name>
    <name type="common">Rose of Sharon</name>
    <dbReference type="NCBI Taxonomy" id="106335"/>
    <lineage>
        <taxon>Eukaryota</taxon>
        <taxon>Viridiplantae</taxon>
        <taxon>Streptophyta</taxon>
        <taxon>Embryophyta</taxon>
        <taxon>Tracheophyta</taxon>
        <taxon>Spermatophyta</taxon>
        <taxon>Magnoliopsida</taxon>
        <taxon>eudicotyledons</taxon>
        <taxon>Gunneridae</taxon>
        <taxon>Pentapetalae</taxon>
        <taxon>rosids</taxon>
        <taxon>malvids</taxon>
        <taxon>Malvales</taxon>
        <taxon>Malvaceae</taxon>
        <taxon>Malvoideae</taxon>
        <taxon>Hibiscus</taxon>
    </lineage>
</organism>
<evidence type="ECO:0000313" key="5">
    <source>
        <dbReference type="Proteomes" id="UP000436088"/>
    </source>
</evidence>
<dbReference type="PANTHER" id="PTHR46777:SF15">
    <property type="entry name" value="WUSCHEL-RELATED HOMEOBOX 8-LIKE"/>
    <property type="match status" value="1"/>
</dbReference>
<evidence type="ECO:0000259" key="3">
    <source>
        <dbReference type="Pfam" id="PF04431"/>
    </source>
</evidence>
<proteinExistence type="inferred from homology"/>
<comment type="caution">
    <text evidence="4">The sequence shown here is derived from an EMBL/GenBank/DDBJ whole genome shotgun (WGS) entry which is preliminary data.</text>
</comment>
<keyword evidence="5" id="KW-1185">Reference proteome</keyword>
<evidence type="ECO:0000256" key="1">
    <source>
        <dbReference type="ARBA" id="ARBA00010980"/>
    </source>
</evidence>
<dbReference type="Pfam" id="PF04431">
    <property type="entry name" value="Pec_lyase_N"/>
    <property type="match status" value="1"/>
</dbReference>
<sequence>MQQADEYLQCQTQNLVCGKVITDEQVVELSRQIVAYAAISKHLAEFWRVYTRKEPGKQKIKEIASELAQHDKISETNVYNFRIIVLVRKKLHASSDSGNGEPEARSEDVGTKDQRKKPVHIAEYDGYWRERELQTKENLEKEYNPKPEELTNHLNDRVTTTLMSSVFSKEKGGILFD</sequence>
<dbReference type="GO" id="GO:0030570">
    <property type="term" value="F:pectate lyase activity"/>
    <property type="evidence" value="ECO:0007669"/>
    <property type="project" value="InterPro"/>
</dbReference>
<name>A0A6A2ZW60_HIBSY</name>
<dbReference type="EMBL" id="VEPZ02001086">
    <property type="protein sequence ID" value="KAE8695362.1"/>
    <property type="molecule type" value="Genomic_DNA"/>
</dbReference>
<dbReference type="AlphaFoldDB" id="A0A6A2ZW60"/>
<comment type="similarity">
    <text evidence="1">Belongs to the polysaccharide lyase 1 family.</text>
</comment>
<evidence type="ECO:0000256" key="2">
    <source>
        <dbReference type="SAM" id="MobiDB-lite"/>
    </source>
</evidence>
<protein>
    <recommendedName>
        <fullName evidence="3">Pectate lyase N-terminal domain-containing protein</fullName>
    </recommendedName>
</protein>